<evidence type="ECO:0000313" key="1">
    <source>
        <dbReference type="EMBL" id="MBB5893806.1"/>
    </source>
</evidence>
<sequence length="1117" mass="122382">MPTLRVFAPYESVLVRARLGYGGELSRIESAVLRAIVELWQKRTAEMESSAIERKTGVGLNKLVNLFSLGGRVTLELIFDLWRRGHITLDLQHAMVAPTQAAVDAFSANGSQVLGSGEFKMEDFEVWLDRVSGHLTGRTGVPVPPDDQLKVPVDAMFDASTLGVSGGAVLKAVRECLVEQQQAAQDRNAARHRGRDVRVMETRLVPDHDRPAVPGRAWYPIDVTVHRHPNNDEIRVVVPPSAGRTPAQCERAGRLLTAFVEQRPNHTFSRRLLAAVSTSLSDPPTLDHNIGLLERLLVDAVTALAGTRTSLHSQLVESVETIRRQIEERIEGEAKAEAVQSVTDYRKAVHEVIGTAHRQVVLIASVLHYDGLVELLTPLREAIGRGAQIVLLWGRDHFAVIDPQVQRVFEELKLHAVAQHLGASAVVMSSRPAKINVNAVVADNRAALLGSFPYLGRANSESNPLGVVITNPGHQDCEPIEAMLRWVRRTMPDSRTASAVLCRGRDFETADESRPEQADHVSWSDLPTELEQDVAASDAVVRAWAQAWGRCLDEARNVLALRRLPSVTLVEDSAHRDALWDGIRAAKRQVVIASQRLTTTASSRRLASLLQEQLDVGVRGDVFYQYPHREARQMVDLLSGLVRTSNSRFALHQVQSNFRALISDDDVVISNFDFLSHEGFYRGPASRKPPVELGLRISGSAFAGQVAQLLGAQAVPRSRSKIESAPPVSNRSDLVVALDGCPATDVSGRARLVAEAVRTVGADRVLEELVDAGVSGDVLQIAAALVVRGGLAAPDDRVRKWSLWLVDELWSSKRFPEAWLLRRAVPWSALPLSMATAAALSGTAGVAQAVESAALELSESASASAALIAFSSAQLLAWPVEQDQGVPSAVAYQLREVLAYLADTGVAPCWKQLAAVLAEESAEADSPGVLKVVRRWAALRKRETERVKAWEHLSAAFSQAEAMTFNFESGLKTHGHLFHHNGFFGGLRTAIESRDAKEVARWAGRPELGDLPDLVDTTTKEVAGMLRNSNIVADKRRVYINRLETLREAAQQLVILTAQQADPGSERQHDVVRPLVAEVTKLWPELHVELADQRAPERHLTEYALSAIREIAEWGRA</sequence>
<organism evidence="1 2">
    <name type="scientific">Kutzneria kofuensis</name>
    <dbReference type="NCBI Taxonomy" id="103725"/>
    <lineage>
        <taxon>Bacteria</taxon>
        <taxon>Bacillati</taxon>
        <taxon>Actinomycetota</taxon>
        <taxon>Actinomycetes</taxon>
        <taxon>Pseudonocardiales</taxon>
        <taxon>Pseudonocardiaceae</taxon>
        <taxon>Kutzneria</taxon>
    </lineage>
</organism>
<dbReference type="RefSeq" id="WP_184865346.1">
    <property type="nucleotide sequence ID" value="NZ_JACHIR010000001.1"/>
</dbReference>
<proteinExistence type="predicted"/>
<name>A0A7W9KJM1_9PSEU</name>
<evidence type="ECO:0000313" key="2">
    <source>
        <dbReference type="Proteomes" id="UP000585638"/>
    </source>
</evidence>
<dbReference type="EMBL" id="JACHIR010000001">
    <property type="protein sequence ID" value="MBB5893806.1"/>
    <property type="molecule type" value="Genomic_DNA"/>
</dbReference>
<accession>A0A7W9KJM1</accession>
<gene>
    <name evidence="1" type="ORF">BJ998_005002</name>
</gene>
<keyword evidence="2" id="KW-1185">Reference proteome</keyword>
<dbReference type="Proteomes" id="UP000585638">
    <property type="component" value="Unassembled WGS sequence"/>
</dbReference>
<protein>
    <submittedName>
        <fullName evidence="1">Uncharacterized protein</fullName>
    </submittedName>
</protein>
<reference evidence="1 2" key="1">
    <citation type="submission" date="2020-08" db="EMBL/GenBank/DDBJ databases">
        <title>Sequencing the genomes of 1000 actinobacteria strains.</title>
        <authorList>
            <person name="Klenk H.-P."/>
        </authorList>
    </citation>
    <scope>NUCLEOTIDE SEQUENCE [LARGE SCALE GENOMIC DNA]</scope>
    <source>
        <strain evidence="1 2">DSM 43851</strain>
    </source>
</reference>
<dbReference type="AlphaFoldDB" id="A0A7W9KJM1"/>
<comment type="caution">
    <text evidence="1">The sequence shown here is derived from an EMBL/GenBank/DDBJ whole genome shotgun (WGS) entry which is preliminary data.</text>
</comment>